<dbReference type="SMART" id="SM00369">
    <property type="entry name" value="LRR_TYP"/>
    <property type="match status" value="10"/>
</dbReference>
<dbReference type="GO" id="GO:0001530">
    <property type="term" value="F:lipopolysaccharide binding"/>
    <property type="evidence" value="ECO:0007669"/>
    <property type="project" value="TreeGrafter"/>
</dbReference>
<dbReference type="Gene3D" id="3.80.10.10">
    <property type="entry name" value="Ribonuclease Inhibitor"/>
    <property type="match status" value="1"/>
</dbReference>
<evidence type="ECO:0000313" key="23">
    <source>
        <dbReference type="Proteomes" id="UP000297703"/>
    </source>
</evidence>
<keyword evidence="8" id="KW-0677">Repeat</keyword>
<dbReference type="PANTHER" id="PTHR24365">
    <property type="entry name" value="TOLL-LIKE RECEPTOR"/>
    <property type="match status" value="1"/>
</dbReference>
<dbReference type="FunFam" id="3.80.10.10:FF:000302">
    <property type="entry name" value="CD180 antigen"/>
    <property type="match status" value="1"/>
</dbReference>
<keyword evidence="14" id="KW-0395">Inflammatory response</keyword>
<dbReference type="GO" id="GO:0001875">
    <property type="term" value="F:lipopolysaccharide immune receptor activity"/>
    <property type="evidence" value="ECO:0007669"/>
    <property type="project" value="TreeGrafter"/>
</dbReference>
<evidence type="ECO:0000256" key="6">
    <source>
        <dbReference type="ARBA" id="ARBA00022692"/>
    </source>
</evidence>
<reference evidence="22 23" key="2">
    <citation type="submission" date="2019-04" db="EMBL/GenBank/DDBJ databases">
        <title>The genome sequence of big-headed turtle.</title>
        <authorList>
            <person name="Gong S."/>
        </authorList>
    </citation>
    <scope>NUCLEOTIDE SEQUENCE [LARGE SCALE GENOMIC DNA]</scope>
    <source>
        <strain evidence="22">DO16091913</strain>
        <tissue evidence="22">Muscle</tissue>
    </source>
</reference>
<comment type="function">
    <text evidence="15">May cooperate with MD-1 and TLR4 to mediate the innate immune response to bacterial lipopolysaccharide (LPS) in B-cells. Leads to NF-kappa-B activation. Also involved in the life/death decision of B-cells.</text>
</comment>
<evidence type="ECO:0000256" key="16">
    <source>
        <dbReference type="ARBA" id="ARBA00066248"/>
    </source>
</evidence>
<evidence type="ECO:0000256" key="19">
    <source>
        <dbReference type="SAM" id="Phobius"/>
    </source>
</evidence>
<evidence type="ECO:0000256" key="9">
    <source>
        <dbReference type="ARBA" id="ARBA00022859"/>
    </source>
</evidence>
<dbReference type="GO" id="GO:0034142">
    <property type="term" value="P:toll-like receptor 4 signaling pathway"/>
    <property type="evidence" value="ECO:0007669"/>
    <property type="project" value="TreeGrafter"/>
</dbReference>
<evidence type="ECO:0000256" key="17">
    <source>
        <dbReference type="ARBA" id="ARBA00070259"/>
    </source>
</evidence>
<reference evidence="22 23" key="1">
    <citation type="submission" date="2019-04" db="EMBL/GenBank/DDBJ databases">
        <title>Draft genome of the big-headed turtle Platysternon megacephalum.</title>
        <authorList>
            <person name="Gong S."/>
        </authorList>
    </citation>
    <scope>NUCLEOTIDE SEQUENCE [LARGE SCALE GENOMIC DNA]</scope>
    <source>
        <strain evidence="22">DO16091913</strain>
        <tissue evidence="22">Muscle</tissue>
    </source>
</reference>
<sequence length="662" mass="74309">MACQIYWLILMGLFCVSCEVSEPVDTMCTEVIANKSYSCEDLGLREIPERLPATTEILDFSFNLLSSLHNSTFSKLKNLVYLDLTRCQINWVYEGAFQSNAHLNIIVLTGNLLMFLADTAFVGPQSLKHLVLTQTGLTSLAFIPMQNLDNLETFDLGSNHISSLQLPPSFPTRNLKYLDFQMNNIQRIAAKDIDILLQTKNLTLILKGNDIMHIEAGAFQSNLFYSLDFGGCIDISVVLSGMQDTRTHTLWLGTFEDVENGLPINPTMLLNLCNISVVDINLQKRHFLHLTAATFQCLSKLQRLDLTHTYISMLPRDISGMNMLEELILNKNAFKHICNISSTAFPSLTHLHIRENAENLDLGSGCLETLTKLQHLDLSHSYIENLDCCSKQLKGLSGLQHLNLSYNKQLQLQDLAFKEGANLELLDLAFTRLHINASQGPFRNLHLLHVLNLSYSYIDTNIQHLLQGLQNLFLLNLRGNTFQSGTILNENLFHQVPSLEVLILSFCDLTAIQNQAFHTLKKLTRVDLSHNKLIAFSTDAFSNLKSIYLNFANNRIHIIPRDMLTNLSGQSIINLSYNPLECTCSNIGLITWYKQNMDKIEDPEGTVCCEPKALAGAKLSTVTLSCGISVAGIVCTVLGLILLVAVILVWVARFLKRNYQQL</sequence>
<dbReference type="AlphaFoldDB" id="A0A4D9EWH2"/>
<keyword evidence="13" id="KW-0325">Glycoprotein</keyword>
<feature type="domain" description="LRRCT" evidence="21">
    <location>
        <begin position="578"/>
        <end position="627"/>
    </location>
</feature>
<dbReference type="InterPro" id="IPR032675">
    <property type="entry name" value="LRR_dom_sf"/>
</dbReference>
<dbReference type="InterPro" id="IPR001611">
    <property type="entry name" value="Leu-rich_rpt"/>
</dbReference>
<dbReference type="GO" id="GO:0006954">
    <property type="term" value="P:inflammatory response"/>
    <property type="evidence" value="ECO:0007669"/>
    <property type="project" value="UniProtKB-KW"/>
</dbReference>
<evidence type="ECO:0000256" key="5">
    <source>
        <dbReference type="ARBA" id="ARBA00022614"/>
    </source>
</evidence>
<evidence type="ECO:0000256" key="8">
    <source>
        <dbReference type="ARBA" id="ARBA00022737"/>
    </source>
</evidence>
<evidence type="ECO:0000259" key="21">
    <source>
        <dbReference type="SMART" id="SM00082"/>
    </source>
</evidence>
<evidence type="ECO:0000256" key="11">
    <source>
        <dbReference type="ARBA" id="ARBA00023136"/>
    </source>
</evidence>
<evidence type="ECO:0000256" key="18">
    <source>
        <dbReference type="ARBA" id="ARBA00077992"/>
    </source>
</evidence>
<keyword evidence="9" id="KW-0391">Immunity</keyword>
<evidence type="ECO:0000256" key="15">
    <source>
        <dbReference type="ARBA" id="ARBA00058093"/>
    </source>
</evidence>
<dbReference type="STRING" id="55544.A0A4D9EWH2"/>
<dbReference type="SMART" id="SM00082">
    <property type="entry name" value="LRRCT"/>
    <property type="match status" value="1"/>
</dbReference>
<keyword evidence="5" id="KW-0433">Leucine-rich repeat</keyword>
<feature type="transmembrane region" description="Helical" evidence="19">
    <location>
        <begin position="628"/>
        <end position="652"/>
    </location>
</feature>
<dbReference type="GO" id="GO:0031666">
    <property type="term" value="P:positive regulation of lipopolysaccharide-mediated signaling pathway"/>
    <property type="evidence" value="ECO:0007669"/>
    <property type="project" value="UniProtKB-ARBA"/>
</dbReference>
<keyword evidence="3" id="KW-1003">Cell membrane</keyword>
<evidence type="ECO:0000313" key="22">
    <source>
        <dbReference type="EMBL" id="TFK15771.1"/>
    </source>
</evidence>
<protein>
    <recommendedName>
        <fullName evidence="17">CD180 antigen</fullName>
    </recommendedName>
    <alternativeName>
        <fullName evidence="18">Radioprotective 105 kDa protein</fullName>
    </alternativeName>
</protein>
<dbReference type="InterPro" id="IPR000483">
    <property type="entry name" value="Cys-rich_flank_reg_C"/>
</dbReference>
<keyword evidence="12" id="KW-0675">Receptor</keyword>
<evidence type="ECO:0000256" key="1">
    <source>
        <dbReference type="ARBA" id="ARBA00004251"/>
    </source>
</evidence>
<dbReference type="EMBL" id="QXTE01000003">
    <property type="protein sequence ID" value="TFK15771.1"/>
    <property type="molecule type" value="Genomic_DNA"/>
</dbReference>
<gene>
    <name evidence="22" type="ORF">DR999_PMT00652</name>
</gene>
<keyword evidence="6 19" id="KW-0812">Transmembrane</keyword>
<feature type="chain" id="PRO_5020023719" description="CD180 antigen" evidence="20">
    <location>
        <begin position="19"/>
        <end position="662"/>
    </location>
</feature>
<dbReference type="GO" id="GO:0050829">
    <property type="term" value="P:defense response to Gram-negative bacterium"/>
    <property type="evidence" value="ECO:0007669"/>
    <property type="project" value="TreeGrafter"/>
</dbReference>
<comment type="subunit">
    <text evidence="16">M-shaped tetramer of two CD180-LY86 heterodimers.</text>
</comment>
<evidence type="ECO:0000256" key="3">
    <source>
        <dbReference type="ARBA" id="ARBA00022475"/>
    </source>
</evidence>
<dbReference type="GO" id="GO:0045087">
    <property type="term" value="P:innate immune response"/>
    <property type="evidence" value="ECO:0007669"/>
    <property type="project" value="UniProtKB-KW"/>
</dbReference>
<keyword evidence="4" id="KW-0399">Innate immunity</keyword>
<evidence type="ECO:0000256" key="10">
    <source>
        <dbReference type="ARBA" id="ARBA00022989"/>
    </source>
</evidence>
<evidence type="ECO:0000256" key="20">
    <source>
        <dbReference type="SAM" id="SignalP"/>
    </source>
</evidence>
<evidence type="ECO:0000256" key="2">
    <source>
        <dbReference type="ARBA" id="ARBA00009634"/>
    </source>
</evidence>
<dbReference type="GO" id="GO:0046696">
    <property type="term" value="C:lipopolysaccharide receptor complex"/>
    <property type="evidence" value="ECO:0007669"/>
    <property type="project" value="TreeGrafter"/>
</dbReference>
<keyword evidence="11 19" id="KW-0472">Membrane</keyword>
<feature type="signal peptide" evidence="20">
    <location>
        <begin position="1"/>
        <end position="18"/>
    </location>
</feature>
<comment type="caution">
    <text evidence="22">The sequence shown here is derived from an EMBL/GenBank/DDBJ whole genome shotgun (WGS) entry which is preliminary data.</text>
</comment>
<proteinExistence type="inferred from homology"/>
<dbReference type="OrthoDB" id="676979at2759"/>
<accession>A0A4D9EWH2</accession>
<dbReference type="GO" id="GO:0005886">
    <property type="term" value="C:plasma membrane"/>
    <property type="evidence" value="ECO:0007669"/>
    <property type="project" value="UniProtKB-SubCell"/>
</dbReference>
<name>A0A4D9EWH2_9SAUR</name>
<evidence type="ECO:0000256" key="13">
    <source>
        <dbReference type="ARBA" id="ARBA00023180"/>
    </source>
</evidence>
<dbReference type="Pfam" id="PF13855">
    <property type="entry name" value="LRR_8"/>
    <property type="match status" value="4"/>
</dbReference>
<dbReference type="SUPFAM" id="SSF52058">
    <property type="entry name" value="L domain-like"/>
    <property type="match status" value="2"/>
</dbReference>
<evidence type="ECO:0000256" key="4">
    <source>
        <dbReference type="ARBA" id="ARBA00022588"/>
    </source>
</evidence>
<dbReference type="SMART" id="SM00365">
    <property type="entry name" value="LRR_SD22"/>
    <property type="match status" value="4"/>
</dbReference>
<evidence type="ECO:0000256" key="14">
    <source>
        <dbReference type="ARBA" id="ARBA00023198"/>
    </source>
</evidence>
<dbReference type="PANTHER" id="PTHR24365:SF521">
    <property type="entry name" value="TOLL-LIKE RECEPTOR 4"/>
    <property type="match status" value="1"/>
</dbReference>
<dbReference type="GO" id="GO:0032497">
    <property type="term" value="P:detection of lipopolysaccharide"/>
    <property type="evidence" value="ECO:0007669"/>
    <property type="project" value="TreeGrafter"/>
</dbReference>
<organism evidence="22 23">
    <name type="scientific">Platysternon megacephalum</name>
    <name type="common">big-headed turtle</name>
    <dbReference type="NCBI Taxonomy" id="55544"/>
    <lineage>
        <taxon>Eukaryota</taxon>
        <taxon>Metazoa</taxon>
        <taxon>Chordata</taxon>
        <taxon>Craniata</taxon>
        <taxon>Vertebrata</taxon>
        <taxon>Euteleostomi</taxon>
        <taxon>Archelosauria</taxon>
        <taxon>Testudinata</taxon>
        <taxon>Testudines</taxon>
        <taxon>Cryptodira</taxon>
        <taxon>Durocryptodira</taxon>
        <taxon>Testudinoidea</taxon>
        <taxon>Platysternidae</taxon>
        <taxon>Platysternon</taxon>
    </lineage>
</organism>
<evidence type="ECO:0000256" key="7">
    <source>
        <dbReference type="ARBA" id="ARBA00022729"/>
    </source>
</evidence>
<dbReference type="GO" id="GO:0002755">
    <property type="term" value="P:MyD88-dependent toll-like receptor signaling pathway"/>
    <property type="evidence" value="ECO:0007669"/>
    <property type="project" value="TreeGrafter"/>
</dbReference>
<keyword evidence="23" id="KW-1185">Reference proteome</keyword>
<evidence type="ECO:0000256" key="12">
    <source>
        <dbReference type="ARBA" id="ARBA00023170"/>
    </source>
</evidence>
<dbReference type="Proteomes" id="UP000297703">
    <property type="component" value="Unassembled WGS sequence"/>
</dbReference>
<comment type="subcellular location">
    <subcellularLocation>
        <location evidence="1">Cell membrane</location>
        <topology evidence="1">Single-pass type I membrane protein</topology>
    </subcellularLocation>
</comment>
<keyword evidence="10 19" id="KW-1133">Transmembrane helix</keyword>
<dbReference type="InterPro" id="IPR003591">
    <property type="entry name" value="Leu-rich_rpt_typical-subtyp"/>
</dbReference>
<keyword evidence="7 20" id="KW-0732">Signal</keyword>
<comment type="similarity">
    <text evidence="2">Belongs to the Toll-like receptor family.</text>
</comment>